<dbReference type="Pfam" id="PF07714">
    <property type="entry name" value="PK_Tyr_Ser-Thr"/>
    <property type="match status" value="1"/>
</dbReference>
<dbReference type="SMART" id="SM00219">
    <property type="entry name" value="TyrKc"/>
    <property type="match status" value="1"/>
</dbReference>
<dbReference type="FunFam" id="1.10.510.10:FF:001927">
    <property type="entry name" value="Receptor protein-tyrosine kinase"/>
    <property type="match status" value="1"/>
</dbReference>
<dbReference type="PRINTS" id="PR00109">
    <property type="entry name" value="TYRKINASE"/>
</dbReference>
<dbReference type="GO" id="GO:0007169">
    <property type="term" value="P:cell surface receptor protein tyrosine kinase signaling pathway"/>
    <property type="evidence" value="ECO:0007669"/>
    <property type="project" value="TreeGrafter"/>
</dbReference>
<keyword evidence="2" id="KW-1185">Reference proteome</keyword>
<dbReference type="SUPFAM" id="SSF56112">
    <property type="entry name" value="Protein kinase-like (PK-like)"/>
    <property type="match status" value="1"/>
</dbReference>
<dbReference type="Proteomes" id="UP000269396">
    <property type="component" value="Unassembled WGS sequence"/>
</dbReference>
<dbReference type="Gene3D" id="1.10.510.10">
    <property type="entry name" value="Transferase(Phosphotransferase) domain 1"/>
    <property type="match status" value="1"/>
</dbReference>
<dbReference type="GO" id="GO:0004714">
    <property type="term" value="F:transmembrane receptor protein tyrosine kinase activity"/>
    <property type="evidence" value="ECO:0007669"/>
    <property type="project" value="TreeGrafter"/>
</dbReference>
<dbReference type="InterPro" id="IPR050122">
    <property type="entry name" value="RTK"/>
</dbReference>
<accession>A0A183PZ56</accession>
<name>A0A183PZ56_9TREM</name>
<organism evidence="1 2">
    <name type="scientific">Schistosoma mattheei</name>
    <dbReference type="NCBI Taxonomy" id="31246"/>
    <lineage>
        <taxon>Eukaryota</taxon>
        <taxon>Metazoa</taxon>
        <taxon>Spiralia</taxon>
        <taxon>Lophotrochozoa</taxon>
        <taxon>Platyhelminthes</taxon>
        <taxon>Trematoda</taxon>
        <taxon>Digenea</taxon>
        <taxon>Strigeidida</taxon>
        <taxon>Schistosomatoidea</taxon>
        <taxon>Schistosomatidae</taxon>
        <taxon>Schistosoma</taxon>
    </lineage>
</organism>
<dbReference type="GO" id="GO:0005886">
    <property type="term" value="C:plasma membrane"/>
    <property type="evidence" value="ECO:0007669"/>
    <property type="project" value="TreeGrafter"/>
</dbReference>
<dbReference type="AlphaFoldDB" id="A0A183PZ56"/>
<sequence>MHIKIYFLSDVWAFGVVLWELATYGLSPYPGVELHDVYHLLEKGYRMERPHGCPEAVYSIMLRCWSWDPNLRPSFSEIHAELEQMYTTMNIEAGKLESLPNQPNMIALLS</sequence>
<dbReference type="EMBL" id="UZAL01042720">
    <property type="protein sequence ID" value="VDP80381.1"/>
    <property type="molecule type" value="Genomic_DNA"/>
</dbReference>
<protein>
    <submittedName>
        <fullName evidence="1">Uncharacterized protein</fullName>
    </submittedName>
</protein>
<evidence type="ECO:0000313" key="2">
    <source>
        <dbReference type="Proteomes" id="UP000269396"/>
    </source>
</evidence>
<dbReference type="GO" id="GO:0043235">
    <property type="term" value="C:receptor complex"/>
    <property type="evidence" value="ECO:0007669"/>
    <property type="project" value="TreeGrafter"/>
</dbReference>
<dbReference type="InterPro" id="IPR001245">
    <property type="entry name" value="Ser-Thr/Tyr_kinase_cat_dom"/>
</dbReference>
<dbReference type="PROSITE" id="PS50011">
    <property type="entry name" value="PROTEIN_KINASE_DOM"/>
    <property type="match status" value="1"/>
</dbReference>
<dbReference type="PANTHER" id="PTHR24416">
    <property type="entry name" value="TYROSINE-PROTEIN KINASE RECEPTOR"/>
    <property type="match status" value="1"/>
</dbReference>
<gene>
    <name evidence="1" type="ORF">SMTD_LOCUS19642</name>
</gene>
<proteinExistence type="predicted"/>
<dbReference type="InterPro" id="IPR020635">
    <property type="entry name" value="Tyr_kinase_cat_dom"/>
</dbReference>
<dbReference type="PANTHER" id="PTHR24416:SF631">
    <property type="entry name" value="SERINE_THREONINE_TYROSINE KINASE 1"/>
    <property type="match status" value="1"/>
</dbReference>
<evidence type="ECO:0000313" key="1">
    <source>
        <dbReference type="EMBL" id="VDP80381.1"/>
    </source>
</evidence>
<dbReference type="GO" id="GO:0005524">
    <property type="term" value="F:ATP binding"/>
    <property type="evidence" value="ECO:0007669"/>
    <property type="project" value="InterPro"/>
</dbReference>
<reference evidence="1 2" key="1">
    <citation type="submission" date="2018-11" db="EMBL/GenBank/DDBJ databases">
        <authorList>
            <consortium name="Pathogen Informatics"/>
        </authorList>
    </citation>
    <scope>NUCLEOTIDE SEQUENCE [LARGE SCALE GENOMIC DNA]</scope>
    <source>
        <strain>Denwood</strain>
        <strain evidence="2">Zambia</strain>
    </source>
</reference>
<dbReference type="InterPro" id="IPR011009">
    <property type="entry name" value="Kinase-like_dom_sf"/>
</dbReference>
<dbReference type="InterPro" id="IPR000719">
    <property type="entry name" value="Prot_kinase_dom"/>
</dbReference>
<dbReference type="STRING" id="31246.A0A183PZ56"/>